<feature type="region of interest" description="Disordered" evidence="1">
    <location>
        <begin position="345"/>
        <end position="519"/>
    </location>
</feature>
<feature type="compositionally biased region" description="Polar residues" evidence="1">
    <location>
        <begin position="872"/>
        <end position="882"/>
    </location>
</feature>
<dbReference type="GeneID" id="26813589"/>
<keyword evidence="3" id="KW-1185">Reference proteome</keyword>
<proteinExistence type="predicted"/>
<feature type="compositionally biased region" description="Low complexity" evidence="1">
    <location>
        <begin position="718"/>
        <end position="735"/>
    </location>
</feature>
<feature type="region of interest" description="Disordered" evidence="1">
    <location>
        <begin position="1"/>
        <end position="38"/>
    </location>
</feature>
<feature type="compositionally biased region" description="Low complexity" evidence="1">
    <location>
        <begin position="477"/>
        <end position="488"/>
    </location>
</feature>
<dbReference type="Proteomes" id="UP000037505">
    <property type="component" value="Unassembled WGS sequence"/>
</dbReference>
<dbReference type="OrthoDB" id="5369729at2759"/>
<feature type="compositionally biased region" description="Low complexity" evidence="1">
    <location>
        <begin position="362"/>
        <end position="374"/>
    </location>
</feature>
<feature type="compositionally biased region" description="Low complexity" evidence="1">
    <location>
        <begin position="132"/>
        <end position="147"/>
    </location>
</feature>
<feature type="compositionally biased region" description="Low complexity" evidence="1">
    <location>
        <begin position="541"/>
        <end position="567"/>
    </location>
</feature>
<feature type="compositionally biased region" description="Polar residues" evidence="1">
    <location>
        <begin position="736"/>
        <end position="764"/>
    </location>
</feature>
<feature type="compositionally biased region" description="Polar residues" evidence="1">
    <location>
        <begin position="198"/>
        <end position="215"/>
    </location>
</feature>
<evidence type="ECO:0000313" key="2">
    <source>
        <dbReference type="EMBL" id="KNG80421.1"/>
    </source>
</evidence>
<gene>
    <name evidence="2" type="ORF">ANOM_011785</name>
</gene>
<feature type="compositionally biased region" description="Polar residues" evidence="1">
    <location>
        <begin position="800"/>
        <end position="813"/>
    </location>
</feature>
<feature type="region of interest" description="Disordered" evidence="1">
    <location>
        <begin position="120"/>
        <end position="175"/>
    </location>
</feature>
<feature type="compositionally biased region" description="Low complexity" evidence="1">
    <location>
        <begin position="827"/>
        <end position="853"/>
    </location>
</feature>
<feature type="region of interest" description="Disordered" evidence="1">
    <location>
        <begin position="924"/>
        <end position="943"/>
    </location>
</feature>
<dbReference type="AlphaFoldDB" id="A0A0L1ILD1"/>
<reference evidence="2 3" key="1">
    <citation type="submission" date="2014-06" db="EMBL/GenBank/DDBJ databases">
        <title>The Genome of the Aflatoxigenic Filamentous Fungus Aspergillus nomius.</title>
        <authorList>
            <person name="Moore M.G."/>
            <person name="Shannon B.M."/>
            <person name="Brian M.M."/>
        </authorList>
    </citation>
    <scope>NUCLEOTIDE SEQUENCE [LARGE SCALE GENOMIC DNA]</scope>
    <source>
        <strain evidence="2 3">NRRL 13137</strain>
    </source>
</reference>
<evidence type="ECO:0000313" key="3">
    <source>
        <dbReference type="Proteomes" id="UP000037505"/>
    </source>
</evidence>
<protein>
    <recommendedName>
        <fullName evidence="4">LPXTG-motif cell wall anchor domain protein</fullName>
    </recommendedName>
</protein>
<feature type="compositionally biased region" description="Polar residues" evidence="1">
    <location>
        <begin position="699"/>
        <end position="711"/>
    </location>
</feature>
<feature type="compositionally biased region" description="Basic and acidic residues" evidence="1">
    <location>
        <begin position="490"/>
        <end position="505"/>
    </location>
</feature>
<dbReference type="RefSeq" id="XP_015401344.1">
    <property type="nucleotide sequence ID" value="XM_015557041.1"/>
</dbReference>
<evidence type="ECO:0000256" key="1">
    <source>
        <dbReference type="SAM" id="MobiDB-lite"/>
    </source>
</evidence>
<feature type="compositionally biased region" description="Polar residues" evidence="1">
    <location>
        <begin position="574"/>
        <end position="585"/>
    </location>
</feature>
<name>A0A0L1ILD1_ASPN3</name>
<feature type="compositionally biased region" description="Low complexity" evidence="1">
    <location>
        <begin position="765"/>
        <end position="779"/>
    </location>
</feature>
<dbReference type="EMBL" id="JNOM01000609">
    <property type="protein sequence ID" value="KNG80421.1"/>
    <property type="molecule type" value="Genomic_DNA"/>
</dbReference>
<feature type="compositionally biased region" description="Polar residues" evidence="1">
    <location>
        <begin position="148"/>
        <end position="171"/>
    </location>
</feature>
<comment type="caution">
    <text evidence="2">The sequence shown here is derived from an EMBL/GenBank/DDBJ whole genome shotgun (WGS) entry which is preliminary data.</text>
</comment>
<feature type="compositionally biased region" description="Basic and acidic residues" evidence="1">
    <location>
        <begin position="783"/>
        <end position="794"/>
    </location>
</feature>
<feature type="region of interest" description="Disordered" evidence="1">
    <location>
        <begin position="198"/>
        <end position="264"/>
    </location>
</feature>
<feature type="compositionally biased region" description="Polar residues" evidence="1">
    <location>
        <begin position="506"/>
        <end position="516"/>
    </location>
</feature>
<sequence length="966" mass="104917">MQMSHDRADGMTPVSALPPSVENRHSTSRSQRRQTVSAVHPTIHATQRDAPLNSARISRASVYGSGVNHSSVSASATATEFPARRPRSNTLGVQTKFLPAQQQSHLARLDQLRPGAMFVDDPRDAGTATALTSTGPSDSPTITTTPTAQDMISSPSRTPGASASQPHTSVASAPRLPQSRFNFEYQLPLRRRTLASHSSVIDTSSSLNPTPTPQRNFLYDRPRHSTQGFNLSHGRAPKESSSLPPSPRFAIDDDSDSALAPDPDLTIKALSPNATKRRKDSFYAQQTLPSIKRRMPSYTATYTEGNDRRRTVNGVNKYATEDGNRTPVADDARSDIFLNIARSDSSRRESLGRSELRRSRMRMSGSGLRSSTSRANEQTPSPDQLRLNSYESPLHSNNGSPSQPRSSLAYSYSASAHPLDDHSRSLHSGFISSSKSTIGVPRSRLSQISPDDSPEKTSIERRGSLPDPRTYRHSTLSTIRSSRQPSSSEVTERPRAEPDRSRQDGTESTLSTTAPSTVWDELEDLKSRIRKLELTGKLPPSSQEAISSASAERPRTATTTVTTVSSSPKRGRKTSTSSPGSDSIPPTNPVHPLLQSALSKAKTVLNKEVYTALEATATDAISLSTTLSINKAPSGSVSVVNGYGSSDRLSRRKADSVCRGLTELCLALSDEQLRRQQASSKPDEATLMQQPIGADDDTLTPTTPYRRSTVQEPEVISRRQSTRAASRRSSFASPSGNTSSENTKEVNWSNDTTTPDAKQAQSPGSSLPTSRLSRLASLRAQRRQPEDEPAEHRSPHGRSISRSMTDISNQSSAYRAPPRQRFSQGFSPSQAPQPQQDQAPRYSAQSQQSQLPQPRTPTASQSGIPLRRTLMTPATSRSNIQAGSRRYGLPSGISTPGKANDEAPLSPRQDPSQTRIIAPSSKLAASYTPISRPRTNSFGTTRRFGIRQRPMAISDGAVNSFDDNID</sequence>
<feature type="region of interest" description="Disordered" evidence="1">
    <location>
        <begin position="675"/>
        <end position="915"/>
    </location>
</feature>
<evidence type="ECO:0008006" key="4">
    <source>
        <dbReference type="Google" id="ProtNLM"/>
    </source>
</evidence>
<feature type="compositionally biased region" description="Basic and acidic residues" evidence="1">
    <location>
        <begin position="345"/>
        <end position="358"/>
    </location>
</feature>
<feature type="compositionally biased region" description="Basic and acidic residues" evidence="1">
    <location>
        <begin position="453"/>
        <end position="464"/>
    </location>
</feature>
<feature type="compositionally biased region" description="Polar residues" evidence="1">
    <location>
        <begin position="375"/>
        <end position="405"/>
    </location>
</feature>
<feature type="compositionally biased region" description="Low complexity" evidence="1">
    <location>
        <begin position="406"/>
        <end position="416"/>
    </location>
</feature>
<feature type="region of interest" description="Disordered" evidence="1">
    <location>
        <begin position="536"/>
        <end position="592"/>
    </location>
</feature>
<organism evidence="2 3">
    <name type="scientific">Aspergillus nomiae NRRL (strain ATCC 15546 / NRRL 13137 / CBS 260.88 / M93)</name>
    <dbReference type="NCBI Taxonomy" id="1509407"/>
    <lineage>
        <taxon>Eukaryota</taxon>
        <taxon>Fungi</taxon>
        <taxon>Dikarya</taxon>
        <taxon>Ascomycota</taxon>
        <taxon>Pezizomycotina</taxon>
        <taxon>Eurotiomycetes</taxon>
        <taxon>Eurotiomycetidae</taxon>
        <taxon>Eurotiales</taxon>
        <taxon>Aspergillaceae</taxon>
        <taxon>Aspergillus</taxon>
        <taxon>Aspergillus subgen. Circumdati</taxon>
    </lineage>
</organism>
<accession>A0A0L1ILD1</accession>